<dbReference type="Proteomes" id="UP000515163">
    <property type="component" value="Unplaced"/>
</dbReference>
<dbReference type="KEGG" id="aten:116294812"/>
<dbReference type="AlphaFoldDB" id="A0A6P8HSY6"/>
<proteinExistence type="predicted"/>
<dbReference type="InterPro" id="IPR000421">
    <property type="entry name" value="FA58C"/>
</dbReference>
<keyword evidence="3" id="KW-1185">Reference proteome</keyword>
<feature type="domain" description="F5/8 type C" evidence="2">
    <location>
        <begin position="92"/>
        <end position="238"/>
    </location>
</feature>
<dbReference type="InterPro" id="IPR008979">
    <property type="entry name" value="Galactose-bd-like_sf"/>
</dbReference>
<dbReference type="PANTHER" id="PTHR24543">
    <property type="entry name" value="MULTICOPPER OXIDASE-RELATED"/>
    <property type="match status" value="1"/>
</dbReference>
<protein>
    <submittedName>
        <fullName evidence="4">Coagulation factor V-like</fullName>
    </submittedName>
</protein>
<dbReference type="SUPFAM" id="SSF49785">
    <property type="entry name" value="Galactose-binding domain-like"/>
    <property type="match status" value="3"/>
</dbReference>
<dbReference type="GeneID" id="116294812"/>
<reference evidence="4" key="1">
    <citation type="submission" date="2025-08" db="UniProtKB">
        <authorList>
            <consortium name="RefSeq"/>
        </authorList>
    </citation>
    <scope>IDENTIFICATION</scope>
    <source>
        <tissue evidence="4">Tentacle</tissue>
    </source>
</reference>
<dbReference type="Pfam" id="PF00754">
    <property type="entry name" value="F5_F8_type_C"/>
    <property type="match status" value="2"/>
</dbReference>
<dbReference type="FunFam" id="2.60.120.260:FF:000002">
    <property type="entry name" value="Coagulation factor VIII"/>
    <property type="match status" value="1"/>
</dbReference>
<accession>A0A6P8HSY6</accession>
<evidence type="ECO:0000313" key="4">
    <source>
        <dbReference type="RefSeq" id="XP_031558333.1"/>
    </source>
</evidence>
<keyword evidence="1" id="KW-1015">Disulfide bond</keyword>
<dbReference type="PROSITE" id="PS01285">
    <property type="entry name" value="FA58C_1"/>
    <property type="match status" value="1"/>
</dbReference>
<dbReference type="RefSeq" id="XP_031558333.1">
    <property type="nucleotide sequence ID" value="XM_031702473.1"/>
</dbReference>
<feature type="domain" description="F5/8 type C" evidence="2">
    <location>
        <begin position="244"/>
        <end position="301"/>
    </location>
</feature>
<dbReference type="PROSITE" id="PS01286">
    <property type="entry name" value="FA58C_2"/>
    <property type="match status" value="1"/>
</dbReference>
<dbReference type="OrthoDB" id="5983536at2759"/>
<feature type="domain" description="F5/8 type C" evidence="2">
    <location>
        <begin position="1"/>
        <end position="87"/>
    </location>
</feature>
<name>A0A6P8HSY6_ACTTE</name>
<evidence type="ECO:0000259" key="2">
    <source>
        <dbReference type="PROSITE" id="PS50022"/>
    </source>
</evidence>
<dbReference type="InParanoid" id="A0A6P8HSY6"/>
<dbReference type="PANTHER" id="PTHR24543:SF332">
    <property type="entry name" value="F5_8 TYPE C DOMAIN-CONTAINING PROTEIN"/>
    <property type="match status" value="1"/>
</dbReference>
<evidence type="ECO:0000256" key="1">
    <source>
        <dbReference type="ARBA" id="ARBA00023157"/>
    </source>
</evidence>
<organism evidence="3 4">
    <name type="scientific">Actinia tenebrosa</name>
    <name type="common">Australian red waratah sea anemone</name>
    <dbReference type="NCBI Taxonomy" id="6105"/>
    <lineage>
        <taxon>Eukaryota</taxon>
        <taxon>Metazoa</taxon>
        <taxon>Cnidaria</taxon>
        <taxon>Anthozoa</taxon>
        <taxon>Hexacorallia</taxon>
        <taxon>Actiniaria</taxon>
        <taxon>Actiniidae</taxon>
        <taxon>Actinia</taxon>
    </lineage>
</organism>
<dbReference type="CDD" id="cd00057">
    <property type="entry name" value="FA58C"/>
    <property type="match status" value="2"/>
</dbReference>
<dbReference type="Gene3D" id="2.60.120.260">
    <property type="entry name" value="Galactose-binding domain-like"/>
    <property type="match status" value="3"/>
</dbReference>
<dbReference type="PROSITE" id="PS50022">
    <property type="entry name" value="FA58C_3"/>
    <property type="match status" value="3"/>
</dbReference>
<evidence type="ECO:0000313" key="3">
    <source>
        <dbReference type="Proteomes" id="UP000515163"/>
    </source>
</evidence>
<gene>
    <name evidence="4" type="primary">LOC116294812</name>
</gene>
<dbReference type="SMART" id="SM00231">
    <property type="entry name" value="FA58C"/>
    <property type="match status" value="1"/>
</dbReference>
<sequence>MKVNEIAIQGRQAYNNFVKSFYVRYSSDEVHWSYQKETNKIKTFPANRNMYSTVTIAMNPPVLARYVRVYPRGWHSRICMRTEFYGCEADRCEIPLGVQDGRVLRNMMHASSYHPSTSYRPWKARLHSSSGSWYSGIRNTRQWLQIDLGVISYVRRIATQGAYNGNSWVKKYIVSYSVKGFRFIPYKEGQRIRMFFANTDRYQVTLNRLLKPIKARHVRIHPKSWQSYIALRVELYGCRLGKICNQPLGLRSGRIPSSRISASSKYNQFGKASRGRLHSRARGRYYGSWIAKFNNRYQWLQ</sequence>
<feature type="non-terminal residue" evidence="4">
    <location>
        <position position="301"/>
    </location>
</feature>